<feature type="compositionally biased region" description="Acidic residues" evidence="2">
    <location>
        <begin position="442"/>
        <end position="457"/>
    </location>
</feature>
<dbReference type="VEuPathDB" id="FungiDB:H310_01006"/>
<organism evidence="4 5">
    <name type="scientific">Aphanomyces invadans</name>
    <dbReference type="NCBI Taxonomy" id="157072"/>
    <lineage>
        <taxon>Eukaryota</taxon>
        <taxon>Sar</taxon>
        <taxon>Stramenopiles</taxon>
        <taxon>Oomycota</taxon>
        <taxon>Saprolegniomycetes</taxon>
        <taxon>Saprolegniales</taxon>
        <taxon>Verrucalvaceae</taxon>
        <taxon>Aphanomyces</taxon>
    </lineage>
</organism>
<dbReference type="GO" id="GO:0051131">
    <property type="term" value="P:chaperone-mediated protein complex assembly"/>
    <property type="evidence" value="ECO:0007669"/>
    <property type="project" value="TreeGrafter"/>
</dbReference>
<evidence type="ECO:0000259" key="3">
    <source>
        <dbReference type="PROSITE" id="PS51203"/>
    </source>
</evidence>
<feature type="compositionally biased region" description="Acidic residues" evidence="2">
    <location>
        <begin position="130"/>
        <end position="145"/>
    </location>
</feature>
<dbReference type="GO" id="GO:0051879">
    <property type="term" value="F:Hsp90 protein binding"/>
    <property type="evidence" value="ECO:0007669"/>
    <property type="project" value="InterPro"/>
</dbReference>
<evidence type="ECO:0000256" key="2">
    <source>
        <dbReference type="SAM" id="MobiDB-lite"/>
    </source>
</evidence>
<feature type="compositionally biased region" description="Basic and acidic residues" evidence="2">
    <location>
        <begin position="172"/>
        <end position="184"/>
    </location>
</feature>
<evidence type="ECO:0000313" key="4">
    <source>
        <dbReference type="EMBL" id="RHY34251.1"/>
    </source>
</evidence>
<dbReference type="FunFam" id="2.60.40.790:FF:000039">
    <property type="entry name" value="CS domain containing protein"/>
    <property type="match status" value="1"/>
</dbReference>
<feature type="region of interest" description="Disordered" evidence="2">
    <location>
        <begin position="409"/>
        <end position="457"/>
    </location>
</feature>
<accession>A0A3R7AEZ9</accession>
<evidence type="ECO:0000256" key="1">
    <source>
        <dbReference type="ARBA" id="ARBA00025733"/>
    </source>
</evidence>
<name>A0A3R7AEZ9_9STRA</name>
<dbReference type="InterPro" id="IPR045250">
    <property type="entry name" value="p23-like"/>
</dbReference>
<feature type="compositionally biased region" description="Polar residues" evidence="2">
    <location>
        <begin position="105"/>
        <end position="115"/>
    </location>
</feature>
<protein>
    <recommendedName>
        <fullName evidence="3">CS domain-containing protein</fullName>
    </recommendedName>
</protein>
<dbReference type="Proteomes" id="UP000285060">
    <property type="component" value="Unassembled WGS sequence"/>
</dbReference>
<keyword evidence="5" id="KW-1185">Reference proteome</keyword>
<dbReference type="SUPFAM" id="SSF49764">
    <property type="entry name" value="HSP20-like chaperones"/>
    <property type="match status" value="1"/>
</dbReference>
<dbReference type="AlphaFoldDB" id="A0A3R7AEZ9"/>
<dbReference type="PANTHER" id="PTHR22932:SF1">
    <property type="entry name" value="CO-CHAPERONE PROTEIN DAF-41"/>
    <property type="match status" value="1"/>
</dbReference>
<dbReference type="InterPro" id="IPR007052">
    <property type="entry name" value="CS_dom"/>
</dbReference>
<feature type="region of interest" description="Disordered" evidence="2">
    <location>
        <begin position="93"/>
        <end position="282"/>
    </location>
</feature>
<feature type="compositionally biased region" description="Acidic residues" evidence="2">
    <location>
        <begin position="185"/>
        <end position="196"/>
    </location>
</feature>
<dbReference type="Gene3D" id="2.60.40.790">
    <property type="match status" value="1"/>
</dbReference>
<gene>
    <name evidence="4" type="ORF">DYB32_001056</name>
</gene>
<dbReference type="GO" id="GO:0006457">
    <property type="term" value="P:protein folding"/>
    <property type="evidence" value="ECO:0007669"/>
    <property type="project" value="TreeGrafter"/>
</dbReference>
<evidence type="ECO:0000313" key="5">
    <source>
        <dbReference type="Proteomes" id="UP000285060"/>
    </source>
</evidence>
<feature type="compositionally biased region" description="Basic and acidic residues" evidence="2">
    <location>
        <begin position="116"/>
        <end position="129"/>
    </location>
</feature>
<dbReference type="InterPro" id="IPR008978">
    <property type="entry name" value="HSP20-like_chaperone"/>
</dbReference>
<proteinExistence type="inferred from homology"/>
<feature type="compositionally biased region" description="Acidic residues" evidence="2">
    <location>
        <begin position="271"/>
        <end position="282"/>
    </location>
</feature>
<reference evidence="4 5" key="1">
    <citation type="submission" date="2018-08" db="EMBL/GenBank/DDBJ databases">
        <title>Aphanomyces genome sequencing and annotation.</title>
        <authorList>
            <person name="Minardi D."/>
            <person name="Oidtmann B."/>
            <person name="Van Der Giezen M."/>
            <person name="Studholme D.J."/>
        </authorList>
    </citation>
    <scope>NUCLEOTIDE SEQUENCE [LARGE SCALE GENOMIC DNA]</scope>
    <source>
        <strain evidence="4 5">NJM0002</strain>
    </source>
</reference>
<dbReference type="PANTHER" id="PTHR22932">
    <property type="entry name" value="TELOMERASE-BINDING PROTEIN P23 HSP90 CO-CHAPERONE"/>
    <property type="match status" value="1"/>
</dbReference>
<dbReference type="CDD" id="cd06465">
    <property type="entry name" value="p23_hB-ind1_like"/>
    <property type="match status" value="1"/>
</dbReference>
<dbReference type="EMBL" id="QUSY01000037">
    <property type="protein sequence ID" value="RHY34251.1"/>
    <property type="molecule type" value="Genomic_DNA"/>
</dbReference>
<feature type="compositionally biased region" description="Polar residues" evidence="2">
    <location>
        <begin position="203"/>
        <end position="213"/>
    </location>
</feature>
<feature type="domain" description="CS" evidence="3">
    <location>
        <begin position="298"/>
        <end position="388"/>
    </location>
</feature>
<dbReference type="Pfam" id="PF04969">
    <property type="entry name" value="CS"/>
    <property type="match status" value="1"/>
</dbReference>
<dbReference type="GO" id="GO:0051087">
    <property type="term" value="F:protein-folding chaperone binding"/>
    <property type="evidence" value="ECO:0007669"/>
    <property type="project" value="TreeGrafter"/>
</dbReference>
<dbReference type="VEuPathDB" id="FungiDB:H310_01007"/>
<dbReference type="PROSITE" id="PS51203">
    <property type="entry name" value="CS"/>
    <property type="match status" value="1"/>
</dbReference>
<dbReference type="GO" id="GO:0005829">
    <property type="term" value="C:cytosol"/>
    <property type="evidence" value="ECO:0007669"/>
    <property type="project" value="TreeGrafter"/>
</dbReference>
<comment type="similarity">
    <text evidence="1">Belongs to the p23/wos2 family.</text>
</comment>
<dbReference type="GO" id="GO:0005634">
    <property type="term" value="C:nucleus"/>
    <property type="evidence" value="ECO:0007669"/>
    <property type="project" value="TreeGrafter"/>
</dbReference>
<comment type="caution">
    <text evidence="4">The sequence shown here is derived from an EMBL/GenBank/DDBJ whole genome shotgun (WGS) entry which is preliminary data.</text>
</comment>
<sequence length="457" mass="50262">MVVAGVVPKRLGLKYSPVPTLALEYEDIRDARQLKLAVVELPHLTLHATPSEVAATVQKEHELFAPSLVNEDQLVRLMQRLLQSQRDLLATCSDHEAPPTAPTAGMTSTSINSSPKKVEANKDEKGHESGDEDGRDDSCDDENEDCTTQSPQHVPAAEPAPEEPKAQSNPLEQRKEVVETTKDDSEFDESFEEESFVEASAETGSFLTQPPTTKHTDDEDEVLGSITGTFGSGSVRAEATGPHPTPVAAKSMETPKISSEDKESKATAVDESADDIPSEEELGTMSHVSPSCIMAQRALVAPVKWAQRKDSLYLTVDLPDVKDEKVVLTNTSLKFSGTSNQTKYEVNLEFLHEVDTDAPESKWAKADRNIHFFILKKDKDADFWPHLLKDKHLEKTNVKVDWNKYVDEDDEGDDNGFDMSALSGGGGFDINQMMAQQGANLPDEEDSDDEDLPDLQE</sequence>